<organism evidence="2">
    <name type="scientific">mine drainage metagenome</name>
    <dbReference type="NCBI Taxonomy" id="410659"/>
    <lineage>
        <taxon>unclassified sequences</taxon>
        <taxon>metagenomes</taxon>
        <taxon>ecological metagenomes</taxon>
    </lineage>
</organism>
<accession>A0A1J5S3W2</accession>
<proteinExistence type="predicted"/>
<feature type="compositionally biased region" description="Pro residues" evidence="1">
    <location>
        <begin position="125"/>
        <end position="135"/>
    </location>
</feature>
<sequence>MKSTLILAALALGVGAPVFAAQDSAAPAPAQATCPVTGLPRPRVFRAQALPPGVCARLNLTADQQKQIEALNADVQAKLASILTPDQLAQLKSMPPPRRFMRGPDCPRGPRGQGWRDGRGGPGRPAMPPPPPPED</sequence>
<feature type="region of interest" description="Disordered" evidence="1">
    <location>
        <begin position="88"/>
        <end position="135"/>
    </location>
</feature>
<dbReference type="EMBL" id="MLJW01000114">
    <property type="protein sequence ID" value="OIQ98823.1"/>
    <property type="molecule type" value="Genomic_DNA"/>
</dbReference>
<comment type="caution">
    <text evidence="2">The sequence shown here is derived from an EMBL/GenBank/DDBJ whole genome shotgun (WGS) entry which is preliminary data.</text>
</comment>
<reference evidence="2" key="1">
    <citation type="submission" date="2016-10" db="EMBL/GenBank/DDBJ databases">
        <title>Sequence of Gallionella enrichment culture.</title>
        <authorList>
            <person name="Poehlein A."/>
            <person name="Muehling M."/>
            <person name="Daniel R."/>
        </authorList>
    </citation>
    <scope>NUCLEOTIDE SEQUENCE</scope>
</reference>
<evidence type="ECO:0000256" key="1">
    <source>
        <dbReference type="SAM" id="MobiDB-lite"/>
    </source>
</evidence>
<protein>
    <submittedName>
        <fullName evidence="2">LTXXQ motif protein</fullName>
    </submittedName>
</protein>
<dbReference type="AlphaFoldDB" id="A0A1J5S3W2"/>
<name>A0A1J5S3W2_9ZZZZ</name>
<gene>
    <name evidence="2" type="ORF">GALL_191890</name>
</gene>
<evidence type="ECO:0000313" key="2">
    <source>
        <dbReference type="EMBL" id="OIQ98823.1"/>
    </source>
</evidence>